<keyword evidence="2" id="KW-1185">Reference proteome</keyword>
<protein>
    <submittedName>
        <fullName evidence="1">Uncharacterized protein</fullName>
    </submittedName>
</protein>
<dbReference type="EMBL" id="CAMAPF010000995">
    <property type="protein sequence ID" value="CAH9136356.1"/>
    <property type="molecule type" value="Genomic_DNA"/>
</dbReference>
<reference evidence="1" key="1">
    <citation type="submission" date="2022-07" db="EMBL/GenBank/DDBJ databases">
        <authorList>
            <person name="Macas J."/>
            <person name="Novak P."/>
            <person name="Neumann P."/>
        </authorList>
    </citation>
    <scope>NUCLEOTIDE SEQUENCE</scope>
</reference>
<gene>
    <name evidence="1" type="ORF">CEPIT_LOCUS35217</name>
</gene>
<dbReference type="Proteomes" id="UP001152523">
    <property type="component" value="Unassembled WGS sequence"/>
</dbReference>
<sequence>MIGEISLNLLYNKGKFMEHCEGDSIGSIPDDVLPTRGKKFFILHNVVNEVNGTHDSKDPAFMLCINVLCPLYNHKFSYKIHKFLFFKLKFLHFQERLIFY</sequence>
<proteinExistence type="predicted"/>
<evidence type="ECO:0000313" key="2">
    <source>
        <dbReference type="Proteomes" id="UP001152523"/>
    </source>
</evidence>
<name>A0AAV0FLE1_9ASTE</name>
<dbReference type="AlphaFoldDB" id="A0AAV0FLE1"/>
<organism evidence="1 2">
    <name type="scientific">Cuscuta epithymum</name>
    <dbReference type="NCBI Taxonomy" id="186058"/>
    <lineage>
        <taxon>Eukaryota</taxon>
        <taxon>Viridiplantae</taxon>
        <taxon>Streptophyta</taxon>
        <taxon>Embryophyta</taxon>
        <taxon>Tracheophyta</taxon>
        <taxon>Spermatophyta</taxon>
        <taxon>Magnoliopsida</taxon>
        <taxon>eudicotyledons</taxon>
        <taxon>Gunneridae</taxon>
        <taxon>Pentapetalae</taxon>
        <taxon>asterids</taxon>
        <taxon>lamiids</taxon>
        <taxon>Solanales</taxon>
        <taxon>Convolvulaceae</taxon>
        <taxon>Cuscuteae</taxon>
        <taxon>Cuscuta</taxon>
        <taxon>Cuscuta subgen. Cuscuta</taxon>
    </lineage>
</organism>
<comment type="caution">
    <text evidence="1">The sequence shown here is derived from an EMBL/GenBank/DDBJ whole genome shotgun (WGS) entry which is preliminary data.</text>
</comment>
<accession>A0AAV0FLE1</accession>
<evidence type="ECO:0000313" key="1">
    <source>
        <dbReference type="EMBL" id="CAH9136356.1"/>
    </source>
</evidence>